<dbReference type="Pfam" id="PF24758">
    <property type="entry name" value="LRR_At5g56370"/>
    <property type="match status" value="1"/>
</dbReference>
<feature type="domain" description="F-box" evidence="1">
    <location>
        <begin position="25"/>
        <end position="58"/>
    </location>
</feature>
<dbReference type="InterPro" id="IPR036047">
    <property type="entry name" value="F-box-like_dom_sf"/>
</dbReference>
<dbReference type="Gene3D" id="1.20.1280.50">
    <property type="match status" value="1"/>
</dbReference>
<name>A0ABR2TW52_9ROSI</name>
<dbReference type="PANTHER" id="PTHR31900:SF34">
    <property type="entry name" value="EMB|CAB62440.1-RELATED"/>
    <property type="match status" value="1"/>
</dbReference>
<dbReference type="EMBL" id="JBBPBN010000004">
    <property type="protein sequence ID" value="KAK9041597.1"/>
    <property type="molecule type" value="Genomic_DNA"/>
</dbReference>
<dbReference type="Pfam" id="PF00646">
    <property type="entry name" value="F-box"/>
    <property type="match status" value="1"/>
</dbReference>
<dbReference type="Proteomes" id="UP001396334">
    <property type="component" value="Unassembled WGS sequence"/>
</dbReference>
<dbReference type="CDD" id="cd22160">
    <property type="entry name" value="F-box_AtFBL13-like"/>
    <property type="match status" value="1"/>
</dbReference>
<evidence type="ECO:0000313" key="3">
    <source>
        <dbReference type="Proteomes" id="UP001396334"/>
    </source>
</evidence>
<evidence type="ECO:0000313" key="2">
    <source>
        <dbReference type="EMBL" id="KAK9041597.1"/>
    </source>
</evidence>
<dbReference type="InterPro" id="IPR053781">
    <property type="entry name" value="F-box_AtFBL13-like"/>
</dbReference>
<dbReference type="InterPro" id="IPR055411">
    <property type="entry name" value="LRR_FXL15/At3g58940/PEG3-like"/>
</dbReference>
<reference evidence="2 3" key="1">
    <citation type="journal article" date="2024" name="G3 (Bethesda)">
        <title>Genome assembly of Hibiscus sabdariffa L. provides insights into metabolisms of medicinal natural products.</title>
        <authorList>
            <person name="Kim T."/>
        </authorList>
    </citation>
    <scope>NUCLEOTIDE SEQUENCE [LARGE SCALE GENOMIC DNA]</scope>
    <source>
        <strain evidence="2">TK-2024</strain>
        <tissue evidence="2">Old leaves</tissue>
    </source>
</reference>
<dbReference type="SUPFAM" id="SSF81383">
    <property type="entry name" value="F-box domain"/>
    <property type="match status" value="1"/>
</dbReference>
<dbReference type="SUPFAM" id="SSF52047">
    <property type="entry name" value="RNI-like"/>
    <property type="match status" value="1"/>
</dbReference>
<gene>
    <name evidence="2" type="ORF">V6N11_016691</name>
</gene>
<comment type="caution">
    <text evidence="2">The sequence shown here is derived from an EMBL/GenBank/DDBJ whole genome shotgun (WGS) entry which is preliminary data.</text>
</comment>
<dbReference type="Gene3D" id="3.80.10.10">
    <property type="entry name" value="Ribonuclease Inhibitor"/>
    <property type="match status" value="1"/>
</dbReference>
<dbReference type="Pfam" id="PF08387">
    <property type="entry name" value="FBD"/>
    <property type="match status" value="1"/>
</dbReference>
<protein>
    <recommendedName>
        <fullName evidence="1">F-box domain-containing protein</fullName>
    </recommendedName>
</protein>
<proteinExistence type="predicted"/>
<dbReference type="InterPro" id="IPR006566">
    <property type="entry name" value="FBD"/>
</dbReference>
<dbReference type="SMART" id="SM00579">
    <property type="entry name" value="FBD"/>
    <property type="match status" value="1"/>
</dbReference>
<dbReference type="InterPro" id="IPR001810">
    <property type="entry name" value="F-box_dom"/>
</dbReference>
<organism evidence="2 3">
    <name type="scientific">Hibiscus sabdariffa</name>
    <name type="common">roselle</name>
    <dbReference type="NCBI Taxonomy" id="183260"/>
    <lineage>
        <taxon>Eukaryota</taxon>
        <taxon>Viridiplantae</taxon>
        <taxon>Streptophyta</taxon>
        <taxon>Embryophyta</taxon>
        <taxon>Tracheophyta</taxon>
        <taxon>Spermatophyta</taxon>
        <taxon>Magnoliopsida</taxon>
        <taxon>eudicotyledons</taxon>
        <taxon>Gunneridae</taxon>
        <taxon>Pentapetalae</taxon>
        <taxon>rosids</taxon>
        <taxon>malvids</taxon>
        <taxon>Malvales</taxon>
        <taxon>Malvaceae</taxon>
        <taxon>Malvoideae</taxon>
        <taxon>Hibiscus</taxon>
    </lineage>
</organism>
<dbReference type="PROSITE" id="PS50181">
    <property type="entry name" value="FBOX"/>
    <property type="match status" value="1"/>
</dbReference>
<sequence>MANSACQEINVGSKRGRSSDEAICVDRISRLPDVLIQHILSFLSTKEAMTTSVLSKRWLWVWTSVPIIDLQDTPSCRTDLNIRFRFGQFVTRVLILNKMASLDKFCLKFNLVDHPSHVTTWFRDAVSRDVKELDITIHGTQIFPFLKLPFALFTARTLQVLKLSQGVELHVPGPVSLPCLKVLHLVWIKYMNDESVSRLFAGCHVLQELVLRKYVGDNSTISIISIPTLKIMSIRFATGLHKHRLKINAPILEHLHLEDNLGLEFDLEDVSSLVESNVSVTWLENRHIPLLKALCNTKYISFNWDWYAKMNDNCRGFECRWKPPRNVPECLLLSLEMVSFKGFEDVAYQLRMVKYILGSARVLKTMEICDDGHLPLELKLGVLKKLSMFPRRSKACQLHFN</sequence>
<dbReference type="InterPro" id="IPR050232">
    <property type="entry name" value="FBL13/AtMIF1-like"/>
</dbReference>
<dbReference type="PANTHER" id="PTHR31900">
    <property type="entry name" value="F-BOX/RNI SUPERFAMILY PROTEIN-RELATED"/>
    <property type="match status" value="1"/>
</dbReference>
<accession>A0ABR2TW52</accession>
<evidence type="ECO:0000259" key="1">
    <source>
        <dbReference type="PROSITE" id="PS50181"/>
    </source>
</evidence>
<keyword evidence="3" id="KW-1185">Reference proteome</keyword>
<dbReference type="InterPro" id="IPR032675">
    <property type="entry name" value="LRR_dom_sf"/>
</dbReference>